<evidence type="ECO:0000256" key="4">
    <source>
        <dbReference type="ARBA" id="ARBA00023002"/>
    </source>
</evidence>
<evidence type="ECO:0000256" key="1">
    <source>
        <dbReference type="ARBA" id="ARBA00008040"/>
    </source>
</evidence>
<dbReference type="NCBIfam" id="TIGR01813">
    <property type="entry name" value="flavo_cyto_c"/>
    <property type="match status" value="1"/>
</dbReference>
<dbReference type="InterPro" id="IPR036188">
    <property type="entry name" value="FAD/NAD-bd_sf"/>
</dbReference>
<dbReference type="InterPro" id="IPR027477">
    <property type="entry name" value="Succ_DH/fumarate_Rdtase_cat_sf"/>
</dbReference>
<keyword evidence="5" id="KW-0732">Signal</keyword>
<evidence type="ECO:0000256" key="2">
    <source>
        <dbReference type="ARBA" id="ARBA00022630"/>
    </source>
</evidence>
<dbReference type="PANTHER" id="PTHR43400:SF7">
    <property type="entry name" value="FAD-DEPENDENT OXIDOREDUCTASE 2 FAD BINDING DOMAIN-CONTAINING PROTEIN"/>
    <property type="match status" value="1"/>
</dbReference>
<name>A0AAX2JDY8_9FUSO</name>
<feature type="domain" description="FMN-binding" evidence="6">
    <location>
        <begin position="504"/>
        <end position="579"/>
    </location>
</feature>
<dbReference type="Proteomes" id="UP000249008">
    <property type="component" value="Chromosome 1"/>
</dbReference>
<keyword evidence="2 5" id="KW-0285">Flavoprotein</keyword>
<evidence type="ECO:0000313" key="7">
    <source>
        <dbReference type="EMBL" id="SQJ13096.1"/>
    </source>
</evidence>
<dbReference type="GO" id="GO:0010181">
    <property type="term" value="F:FMN binding"/>
    <property type="evidence" value="ECO:0007669"/>
    <property type="project" value="InterPro"/>
</dbReference>
<dbReference type="RefSeq" id="WP_005980428.1">
    <property type="nucleotide sequence ID" value="NZ_CABKNW010000005.1"/>
</dbReference>
<evidence type="ECO:0000256" key="3">
    <source>
        <dbReference type="ARBA" id="ARBA00022827"/>
    </source>
</evidence>
<sequence>MKKILSIIMTSVLSFSLYAVNTEYKTDVVIVGSGGAGMTAALFAAENGANVVLLEKTGYMGGATLMSAGIIPATGTKQQKDAKIDDSIENFKLDIFRAANYSQDKDMVETVASEAKLTIEWLESIGVKFNLITNALYYGQSNYRMHIAEGSGAGMTAKIIEAVKKNPKITVLNFTAGTGLITDKEGVNGIRAKKSNGEEIEIYASKVILATSGFASNEEMLKKYIPEIVDAYPLTAPGATGEGIVWGQKLGAELKNMHAYQGHAVFNLQTKGSMDLSILSRGGILVNKDGKRFTNEIMGYSELTPHVVNQKDATAYILFNKENAEKTGNFKNYTSAGIVLEGKNISEIAKAMKVDGKELEKTIKTYNEGIEKGEDVFNRTKLPKNFHGPYYAIEITGDLRHTQGGLVITLDGEVKKENGDKIPNLYAAGGVTEGFSGAGGPNYMSGNGLLQAFVFGRRAGISAAKSITNPMDKTIINNIAAFKDNRIVKDNKYKDGKYIGEGKGYKGNIKVEVTVNGNKITKIEAVEYKDTEIIFNSALEKISDDVIYTQNTDKIDSVAGATSSARGIGTAIKNAVKSAK</sequence>
<dbReference type="EMBL" id="LS483487">
    <property type="protein sequence ID" value="SQJ13096.1"/>
    <property type="molecule type" value="Genomic_DNA"/>
</dbReference>
<organism evidence="7 8">
    <name type="scientific">Fusobacterium ulcerans</name>
    <dbReference type="NCBI Taxonomy" id="861"/>
    <lineage>
        <taxon>Bacteria</taxon>
        <taxon>Fusobacteriati</taxon>
        <taxon>Fusobacteriota</taxon>
        <taxon>Fusobacteriia</taxon>
        <taxon>Fusobacteriales</taxon>
        <taxon>Fusobacteriaceae</taxon>
        <taxon>Fusobacterium</taxon>
    </lineage>
</organism>
<dbReference type="Gene3D" id="3.50.50.60">
    <property type="entry name" value="FAD/NAD(P)-binding domain"/>
    <property type="match status" value="1"/>
</dbReference>
<evidence type="ECO:0000256" key="5">
    <source>
        <dbReference type="RuleBase" id="RU366062"/>
    </source>
</evidence>
<gene>
    <name evidence="7" type="primary">fccA</name>
    <name evidence="7" type="ORF">NCTC12112_02799</name>
</gene>
<dbReference type="GeneID" id="78454070"/>
<protein>
    <recommendedName>
        <fullName evidence="5">Urocanate reductase</fullName>
        <ecNumber evidence="5">1.3.99.33</ecNumber>
    </recommendedName>
</protein>
<dbReference type="Gene3D" id="3.90.700.10">
    <property type="entry name" value="Succinate dehydrogenase/fumarate reductase flavoprotein, catalytic domain"/>
    <property type="match status" value="1"/>
</dbReference>
<dbReference type="GO" id="GO:0016491">
    <property type="term" value="F:oxidoreductase activity"/>
    <property type="evidence" value="ECO:0007669"/>
    <property type="project" value="UniProtKB-KW"/>
</dbReference>
<dbReference type="SUPFAM" id="SSF51905">
    <property type="entry name" value="FAD/NAD(P)-binding domain"/>
    <property type="match status" value="1"/>
</dbReference>
<dbReference type="Pfam" id="PF00890">
    <property type="entry name" value="FAD_binding_2"/>
    <property type="match status" value="1"/>
</dbReference>
<keyword evidence="3 5" id="KW-0274">FAD</keyword>
<dbReference type="EC" id="1.3.99.33" evidence="5"/>
<evidence type="ECO:0000313" key="8">
    <source>
        <dbReference type="Proteomes" id="UP000249008"/>
    </source>
</evidence>
<dbReference type="SUPFAM" id="SSF56425">
    <property type="entry name" value="Succinate dehydrogenase/fumarate reductase flavoprotein, catalytic domain"/>
    <property type="match status" value="1"/>
</dbReference>
<comment type="catalytic activity">
    <reaction evidence="5">
        <text>dihydrourocanate + A = urocanate + AH2</text>
        <dbReference type="Rhea" id="RHEA:36059"/>
        <dbReference type="ChEBI" id="CHEBI:13193"/>
        <dbReference type="ChEBI" id="CHEBI:17499"/>
        <dbReference type="ChEBI" id="CHEBI:27247"/>
        <dbReference type="ChEBI" id="CHEBI:72991"/>
        <dbReference type="EC" id="1.3.99.33"/>
    </reaction>
</comment>
<keyword evidence="4 5" id="KW-0560">Oxidoreductase</keyword>
<evidence type="ECO:0000259" key="6">
    <source>
        <dbReference type="SMART" id="SM00900"/>
    </source>
</evidence>
<dbReference type="Pfam" id="PF04205">
    <property type="entry name" value="FMN_bind"/>
    <property type="match status" value="1"/>
</dbReference>
<dbReference type="Gene3D" id="3.90.1010.20">
    <property type="match status" value="1"/>
</dbReference>
<proteinExistence type="inferred from homology"/>
<dbReference type="PRINTS" id="PR00411">
    <property type="entry name" value="PNDRDTASEI"/>
</dbReference>
<dbReference type="InterPro" id="IPR010960">
    <property type="entry name" value="Flavocytochrome_c"/>
</dbReference>
<dbReference type="GO" id="GO:0016020">
    <property type="term" value="C:membrane"/>
    <property type="evidence" value="ECO:0007669"/>
    <property type="project" value="InterPro"/>
</dbReference>
<comment type="similarity">
    <text evidence="1 5">Belongs to the FAD-dependent oxidoreductase 2 family. FRD/SDH subfamily.</text>
</comment>
<feature type="signal peptide" evidence="5">
    <location>
        <begin position="1"/>
        <end position="19"/>
    </location>
</feature>
<comment type="cofactor">
    <cofactor evidence="5">
        <name>FAD</name>
        <dbReference type="ChEBI" id="CHEBI:57692"/>
    </cofactor>
    <text evidence="5">Binds 1 FAD per subunit.</text>
</comment>
<dbReference type="AlphaFoldDB" id="A0AAX2JDY8"/>
<dbReference type="PANTHER" id="PTHR43400">
    <property type="entry name" value="FUMARATE REDUCTASE"/>
    <property type="match status" value="1"/>
</dbReference>
<comment type="cofactor">
    <cofactor evidence="5">
        <name>FMN</name>
        <dbReference type="ChEBI" id="CHEBI:58210"/>
    </cofactor>
    <text evidence="5">Binds 1 or 2 FMN covalently per subunit.</text>
</comment>
<reference evidence="7 8" key="1">
    <citation type="submission" date="2018-06" db="EMBL/GenBank/DDBJ databases">
        <authorList>
            <consortium name="Pathogen Informatics"/>
            <person name="Doyle S."/>
        </authorList>
    </citation>
    <scope>NUCLEOTIDE SEQUENCE [LARGE SCALE GENOMIC DNA]</scope>
    <source>
        <strain evidence="7 8">NCTC12112</strain>
    </source>
</reference>
<dbReference type="PRINTS" id="PR00368">
    <property type="entry name" value="FADPNR"/>
</dbReference>
<dbReference type="InterPro" id="IPR050315">
    <property type="entry name" value="FAD-oxidoreductase_2"/>
</dbReference>
<accession>A0AAX2JDY8</accession>
<dbReference type="InterPro" id="IPR003953">
    <property type="entry name" value="FAD-dep_OxRdtase_2_FAD-bd"/>
</dbReference>
<dbReference type="InterPro" id="IPR007329">
    <property type="entry name" value="FMN-bd"/>
</dbReference>
<feature type="chain" id="PRO_5043098564" description="Urocanate reductase" evidence="5">
    <location>
        <begin position="20"/>
        <end position="580"/>
    </location>
</feature>
<dbReference type="SMART" id="SM00900">
    <property type="entry name" value="FMN_bind"/>
    <property type="match status" value="1"/>
</dbReference>
<dbReference type="KEGG" id="ful:C4N20_04560"/>